<comment type="caution">
    <text evidence="1">The sequence shown here is derived from an EMBL/GenBank/DDBJ whole genome shotgun (WGS) entry which is preliminary data.</text>
</comment>
<keyword evidence="2" id="KW-1185">Reference proteome</keyword>
<evidence type="ECO:0000313" key="1">
    <source>
        <dbReference type="EMBL" id="MBO8194255.1"/>
    </source>
</evidence>
<dbReference type="Proteomes" id="UP001519064">
    <property type="component" value="Unassembled WGS sequence"/>
</dbReference>
<dbReference type="RefSeq" id="WP_209241363.1">
    <property type="nucleotide sequence ID" value="NZ_JADKMA010000118.1"/>
</dbReference>
<evidence type="ECO:0000313" key="2">
    <source>
        <dbReference type="Proteomes" id="UP001519064"/>
    </source>
</evidence>
<accession>A0ABS3XFT9</accession>
<dbReference type="EMBL" id="JADKMA010000118">
    <property type="protein sequence ID" value="MBO8194255.1"/>
    <property type="molecule type" value="Genomic_DNA"/>
</dbReference>
<gene>
    <name evidence="1" type="ORF">ITI46_21710</name>
</gene>
<name>A0ABS3XFT9_9ACTN</name>
<proteinExistence type="predicted"/>
<organism evidence="1 2">
    <name type="scientific">Streptomyces oryzae</name>
    <dbReference type="NCBI Taxonomy" id="1434886"/>
    <lineage>
        <taxon>Bacteria</taxon>
        <taxon>Bacillati</taxon>
        <taxon>Actinomycetota</taxon>
        <taxon>Actinomycetes</taxon>
        <taxon>Kitasatosporales</taxon>
        <taxon>Streptomycetaceae</taxon>
        <taxon>Streptomyces</taxon>
    </lineage>
</organism>
<sequence length="183" mass="19942">MSGIPNVVLDEIRPGAWDELAAGAFDALLASMDQAQAVCVARIEHAGSPFGAGQPESERWLGVSRRISEWREAIRPDNHEAVETARAYCAQVIDDYATVRPLYEAVADGRALALTPEGAAISFDGRWWVARGDRYVPLDPDDAGQAAVISVFERHAAELDRLAQAETEEVVPVRRGDSEDGER</sequence>
<protein>
    <submittedName>
        <fullName evidence="1">Uncharacterized protein</fullName>
    </submittedName>
</protein>
<reference evidence="1 2" key="1">
    <citation type="submission" date="2020-11" db="EMBL/GenBank/DDBJ databases">
        <title>Streptomyces spirodelae sp. nov., isolated from duckweed.</title>
        <authorList>
            <person name="Saimee Y."/>
            <person name="Duangmal K."/>
        </authorList>
    </citation>
    <scope>NUCLEOTIDE SEQUENCE [LARGE SCALE GENOMIC DNA]</scope>
    <source>
        <strain evidence="1 2">S16-07</strain>
    </source>
</reference>